<feature type="region of interest" description="Disordered" evidence="1">
    <location>
        <begin position="35"/>
        <end position="139"/>
    </location>
</feature>
<accession>A0A0P7T8P7</accession>
<dbReference type="GO" id="GO:0031410">
    <property type="term" value="C:cytoplasmic vesicle"/>
    <property type="evidence" value="ECO:0007669"/>
    <property type="project" value="TreeGrafter"/>
</dbReference>
<sequence>AVLESTWPSSTRGGYFLWMKLRNVVLGVTQFRRALKKQQSNPTQTPLSGGQSDLGYNSLSKEEARRGESDVQDRALEKEDKKESDSSSLSESESAKGSGDCLPQLDFPNVSGPFQPRAGIVRSNCPYDGTAKDANDTST</sequence>
<dbReference type="InterPro" id="IPR051696">
    <property type="entry name" value="DENN_Domain_GEFs"/>
</dbReference>
<proteinExistence type="predicted"/>
<evidence type="ECO:0000313" key="2">
    <source>
        <dbReference type="EMBL" id="KPP57268.1"/>
    </source>
</evidence>
<dbReference type="PANTHER" id="PTHR12296">
    <property type="entry name" value="DENN DOMAIN-CONTAINING PROTEIN 4"/>
    <property type="match status" value="1"/>
</dbReference>
<feature type="compositionally biased region" description="Basic and acidic residues" evidence="1">
    <location>
        <begin position="60"/>
        <end position="85"/>
    </location>
</feature>
<dbReference type="EMBL" id="JARO02017004">
    <property type="protein sequence ID" value="KPP57268.1"/>
    <property type="molecule type" value="Genomic_DNA"/>
</dbReference>
<feature type="non-terminal residue" evidence="2">
    <location>
        <position position="1"/>
    </location>
</feature>
<feature type="compositionally biased region" description="Low complexity" evidence="1">
    <location>
        <begin position="86"/>
        <end position="99"/>
    </location>
</feature>
<feature type="compositionally biased region" description="Polar residues" evidence="1">
    <location>
        <begin position="37"/>
        <end position="59"/>
    </location>
</feature>
<reference evidence="2 3" key="1">
    <citation type="submission" date="2015-08" db="EMBL/GenBank/DDBJ databases">
        <title>The genome of the Asian arowana (Scleropages formosus).</title>
        <authorList>
            <person name="Tan M.H."/>
            <person name="Gan H.M."/>
            <person name="Croft L.J."/>
            <person name="Austin C.M."/>
        </authorList>
    </citation>
    <scope>NUCLEOTIDE SEQUENCE [LARGE SCALE GENOMIC DNA]</scope>
    <source>
        <strain evidence="2">Aro1</strain>
    </source>
</reference>
<organism evidence="2 3">
    <name type="scientific">Scleropages formosus</name>
    <name type="common">Asian bonytongue</name>
    <name type="synonym">Osteoglossum formosum</name>
    <dbReference type="NCBI Taxonomy" id="113540"/>
    <lineage>
        <taxon>Eukaryota</taxon>
        <taxon>Metazoa</taxon>
        <taxon>Chordata</taxon>
        <taxon>Craniata</taxon>
        <taxon>Vertebrata</taxon>
        <taxon>Euteleostomi</taxon>
        <taxon>Actinopterygii</taxon>
        <taxon>Neopterygii</taxon>
        <taxon>Teleostei</taxon>
        <taxon>Osteoglossocephala</taxon>
        <taxon>Osteoglossomorpha</taxon>
        <taxon>Osteoglossiformes</taxon>
        <taxon>Osteoglossidae</taxon>
        <taxon>Scleropages</taxon>
    </lineage>
</organism>
<dbReference type="GO" id="GO:0032483">
    <property type="term" value="P:regulation of Rab protein signal transduction"/>
    <property type="evidence" value="ECO:0007669"/>
    <property type="project" value="TreeGrafter"/>
</dbReference>
<dbReference type="AlphaFoldDB" id="A0A0P7T8P7"/>
<protein>
    <submittedName>
        <fullName evidence="2">Uncharacterized protein</fullName>
    </submittedName>
</protein>
<evidence type="ECO:0000313" key="3">
    <source>
        <dbReference type="Proteomes" id="UP000034805"/>
    </source>
</evidence>
<comment type="caution">
    <text evidence="2">The sequence shown here is derived from an EMBL/GenBank/DDBJ whole genome shotgun (WGS) entry which is preliminary data.</text>
</comment>
<name>A0A0P7T8P7_SCLFO</name>
<evidence type="ECO:0000256" key="1">
    <source>
        <dbReference type="SAM" id="MobiDB-lite"/>
    </source>
</evidence>
<feature type="non-terminal residue" evidence="2">
    <location>
        <position position="139"/>
    </location>
</feature>
<dbReference type="GO" id="GO:0005085">
    <property type="term" value="F:guanyl-nucleotide exchange factor activity"/>
    <property type="evidence" value="ECO:0007669"/>
    <property type="project" value="UniProtKB-ARBA"/>
</dbReference>
<feature type="compositionally biased region" description="Basic and acidic residues" evidence="1">
    <location>
        <begin position="130"/>
        <end position="139"/>
    </location>
</feature>
<gene>
    <name evidence="2" type="ORF">Z043_125029</name>
</gene>
<dbReference type="Proteomes" id="UP000034805">
    <property type="component" value="Unassembled WGS sequence"/>
</dbReference>
<dbReference type="PANTHER" id="PTHR12296:SF16">
    <property type="entry name" value="C-MYC PROMOTER-BINDING PROTEIN"/>
    <property type="match status" value="1"/>
</dbReference>